<dbReference type="InterPro" id="IPR036291">
    <property type="entry name" value="NAD(P)-bd_dom_sf"/>
</dbReference>
<dbReference type="SUPFAM" id="SSF51735">
    <property type="entry name" value="NAD(P)-binding Rossmann-fold domains"/>
    <property type="match status" value="1"/>
</dbReference>
<dbReference type="InterPro" id="IPR013328">
    <property type="entry name" value="6PGD_dom2"/>
</dbReference>
<evidence type="ECO:0000256" key="2">
    <source>
        <dbReference type="ARBA" id="ARBA00023027"/>
    </source>
</evidence>
<dbReference type="SUPFAM" id="SSF48179">
    <property type="entry name" value="6-phosphogluconate dehydrogenase C-terminal domain-like"/>
    <property type="match status" value="1"/>
</dbReference>
<dbReference type="InterPro" id="IPR000669">
    <property type="entry name" value="Mannitol_DH"/>
</dbReference>
<dbReference type="GO" id="GO:0009026">
    <property type="term" value="F:tagaturonate reductase activity"/>
    <property type="evidence" value="ECO:0007669"/>
    <property type="project" value="TreeGrafter"/>
</dbReference>
<dbReference type="OrthoDB" id="9768714at2"/>
<evidence type="ECO:0000256" key="1">
    <source>
        <dbReference type="ARBA" id="ARBA00023002"/>
    </source>
</evidence>
<dbReference type="InterPro" id="IPR008927">
    <property type="entry name" value="6-PGluconate_DH-like_C_sf"/>
</dbReference>
<dbReference type="PRINTS" id="PR00084">
    <property type="entry name" value="MTLDHDRGNASE"/>
</dbReference>
<dbReference type="GO" id="GO:0005829">
    <property type="term" value="C:cytosol"/>
    <property type="evidence" value="ECO:0007669"/>
    <property type="project" value="TreeGrafter"/>
</dbReference>
<dbReference type="STRING" id="692418.SAMN04488029_0639"/>
<dbReference type="GO" id="GO:0019592">
    <property type="term" value="P:mannitol catabolic process"/>
    <property type="evidence" value="ECO:0007669"/>
    <property type="project" value="TreeGrafter"/>
</dbReference>
<dbReference type="Proteomes" id="UP000192472">
    <property type="component" value="Unassembled WGS sequence"/>
</dbReference>
<dbReference type="PANTHER" id="PTHR30524">
    <property type="entry name" value="MANNITOL-1-PHOSPHATE 5-DEHYDROGENASE"/>
    <property type="match status" value="1"/>
</dbReference>
<dbReference type="RefSeq" id="WP_084370962.1">
    <property type="nucleotide sequence ID" value="NZ_FWYF01000001.1"/>
</dbReference>
<reference evidence="5 6" key="1">
    <citation type="submission" date="2017-04" db="EMBL/GenBank/DDBJ databases">
        <authorList>
            <person name="Afonso C.L."/>
            <person name="Miller P.J."/>
            <person name="Scott M.A."/>
            <person name="Spackman E."/>
            <person name="Goraichik I."/>
            <person name="Dimitrov K.M."/>
            <person name="Suarez D.L."/>
            <person name="Swayne D.E."/>
        </authorList>
    </citation>
    <scope>NUCLEOTIDE SEQUENCE [LARGE SCALE GENOMIC DNA]</scope>
    <source>
        <strain evidence="5 6">DSM 26133</strain>
    </source>
</reference>
<dbReference type="EMBL" id="FWYF01000001">
    <property type="protein sequence ID" value="SMD32296.1"/>
    <property type="molecule type" value="Genomic_DNA"/>
</dbReference>
<proteinExistence type="predicted"/>
<keyword evidence="6" id="KW-1185">Reference proteome</keyword>
<dbReference type="NCBIfam" id="NF002969">
    <property type="entry name" value="PRK03643.1"/>
    <property type="match status" value="1"/>
</dbReference>
<dbReference type="Pfam" id="PF08125">
    <property type="entry name" value="Mannitol_dh_C"/>
    <property type="match status" value="1"/>
</dbReference>
<dbReference type="InterPro" id="IPR013118">
    <property type="entry name" value="Mannitol_DH_C"/>
</dbReference>
<dbReference type="GO" id="GO:0019698">
    <property type="term" value="P:D-galacturonate catabolic process"/>
    <property type="evidence" value="ECO:0007669"/>
    <property type="project" value="TreeGrafter"/>
</dbReference>
<dbReference type="AlphaFoldDB" id="A0A1W2G7M7"/>
<dbReference type="Gene3D" id="1.10.1040.10">
    <property type="entry name" value="N-(1-d-carboxylethyl)-l-norvaline Dehydrogenase, domain 2"/>
    <property type="match status" value="1"/>
</dbReference>
<sequence>MQALNRNTTSITPLPIKVLQFGEGNFLRAFADWMIDLMNDSHDYNCGVAVVQPIAQGMTDMLRKQDSLYHHIYRGLQNGKATSETRLISCIQTAINPFEARNEYDLVAISDELEVVISNTTEAGIVFRADDFPTKGDLAATFPGKVTQLLWERYEHFGGDSTKGLRFIPVELIDKNGEKLKEAILDYAKLWKLPEAFAKWIEYHNYFANTLVDRIVPGYPKDEVAEIQQTVGFEDNLIVSSEIFHLWVIEGSKEIQTSFPADQCGLNVIYTKDLTPYRVRKVRILNGAHTSMVPVGLLNGLETVKETVEDEAVGSFVRQIIFDEIAPTIDLPKDELEAYAQEVLERFKNPYIRHELKTIALNSISKYKVRVLPSLLDSLNAKKTLPEGLVLAFTHLIKLYLSDFEIQDSEEVKTFFASFKSGYHSATEIIKTVLEKTEYWGQNLNEIEGLSELMTSQLERLNDGTTISNFLTAKA</sequence>
<name>A0A1W2G7M7_REIFA</name>
<dbReference type="Gene3D" id="3.40.50.720">
    <property type="entry name" value="NAD(P)-binding Rossmann-like Domain"/>
    <property type="match status" value="1"/>
</dbReference>
<evidence type="ECO:0000259" key="4">
    <source>
        <dbReference type="Pfam" id="PF08125"/>
    </source>
</evidence>
<feature type="domain" description="Mannitol dehydrogenase N-terminal" evidence="3">
    <location>
        <begin position="17"/>
        <end position="254"/>
    </location>
</feature>
<evidence type="ECO:0000259" key="3">
    <source>
        <dbReference type="Pfam" id="PF01232"/>
    </source>
</evidence>
<dbReference type="InterPro" id="IPR013131">
    <property type="entry name" value="Mannitol_DH_N"/>
</dbReference>
<keyword evidence="2" id="KW-0520">NAD</keyword>
<evidence type="ECO:0000313" key="5">
    <source>
        <dbReference type="EMBL" id="SMD32296.1"/>
    </source>
</evidence>
<accession>A0A1W2G7M7</accession>
<dbReference type="Pfam" id="PF01232">
    <property type="entry name" value="Mannitol_dh"/>
    <property type="match status" value="1"/>
</dbReference>
<keyword evidence="1" id="KW-0560">Oxidoreductase</keyword>
<dbReference type="GO" id="GO:0008926">
    <property type="term" value="F:mannitol-1-phosphate 5-dehydrogenase activity"/>
    <property type="evidence" value="ECO:0007669"/>
    <property type="project" value="TreeGrafter"/>
</dbReference>
<organism evidence="5 6">
    <name type="scientific">Reichenbachiella faecimaris</name>
    <dbReference type="NCBI Taxonomy" id="692418"/>
    <lineage>
        <taxon>Bacteria</taxon>
        <taxon>Pseudomonadati</taxon>
        <taxon>Bacteroidota</taxon>
        <taxon>Cytophagia</taxon>
        <taxon>Cytophagales</taxon>
        <taxon>Reichenbachiellaceae</taxon>
        <taxon>Reichenbachiella</taxon>
    </lineage>
</organism>
<gene>
    <name evidence="5" type="ORF">SAMN04488029_0639</name>
</gene>
<evidence type="ECO:0000313" key="6">
    <source>
        <dbReference type="Proteomes" id="UP000192472"/>
    </source>
</evidence>
<protein>
    <submittedName>
        <fullName evidence="5">Tagaturonate reductase</fullName>
    </submittedName>
</protein>
<dbReference type="PANTHER" id="PTHR30524:SF0">
    <property type="entry name" value="ALTRONATE OXIDOREDUCTASE-RELATED"/>
    <property type="match status" value="1"/>
</dbReference>
<feature type="domain" description="Mannitol dehydrogenase C-terminal" evidence="4">
    <location>
        <begin position="273"/>
        <end position="461"/>
    </location>
</feature>